<evidence type="ECO:0000259" key="6">
    <source>
        <dbReference type="PROSITE" id="PS50893"/>
    </source>
</evidence>
<evidence type="ECO:0000256" key="2">
    <source>
        <dbReference type="ARBA" id="ARBA00022448"/>
    </source>
</evidence>
<dbReference type="Gene3D" id="3.40.50.300">
    <property type="entry name" value="P-loop containing nucleotide triphosphate hydrolases"/>
    <property type="match status" value="1"/>
</dbReference>
<dbReference type="Pfam" id="PF00005">
    <property type="entry name" value="ABC_tran"/>
    <property type="match status" value="1"/>
</dbReference>
<dbReference type="GO" id="GO:0005524">
    <property type="term" value="F:ATP binding"/>
    <property type="evidence" value="ECO:0007669"/>
    <property type="project" value="UniProtKB-KW"/>
</dbReference>
<dbReference type="EC" id="3.6.3.-" evidence="7"/>
<keyword evidence="4 7" id="KW-0067">ATP-binding</keyword>
<dbReference type="PROSITE" id="PS50893">
    <property type="entry name" value="ABC_TRANSPORTER_2"/>
    <property type="match status" value="1"/>
</dbReference>
<dbReference type="InterPro" id="IPR027417">
    <property type="entry name" value="P-loop_NTPase"/>
</dbReference>
<dbReference type="SUPFAM" id="SSF52540">
    <property type="entry name" value="P-loop containing nucleoside triphosphate hydrolases"/>
    <property type="match status" value="1"/>
</dbReference>
<evidence type="ECO:0000313" key="8">
    <source>
        <dbReference type="Proteomes" id="UP000316095"/>
    </source>
</evidence>
<dbReference type="RefSeq" id="WP_146505300.1">
    <property type="nucleotide sequence ID" value="NZ_SJPG01000001.1"/>
</dbReference>
<dbReference type="InterPro" id="IPR003593">
    <property type="entry name" value="AAA+_ATPase"/>
</dbReference>
<comment type="similarity">
    <text evidence="1">Belongs to the ABC transporter superfamily.</text>
</comment>
<dbReference type="PROSITE" id="PS00211">
    <property type="entry name" value="ABC_TRANSPORTER_1"/>
    <property type="match status" value="1"/>
</dbReference>
<accession>A0A5C5XP69</accession>
<evidence type="ECO:0000256" key="4">
    <source>
        <dbReference type="ARBA" id="ARBA00022840"/>
    </source>
</evidence>
<sequence>MTDSASQSDIDNETALPSDDDSSSTGEPNIVAETPPEDIPDPTMASVPVDERPEPTLEIRNLHRFFGKLKAVNNVSFRTYPGQVMGFIGPNGAGKTTTMRIIATLDLPTAGDAFVCGHSVVDDPEKVRKKLGFMPDGFGKYTNMDVVEYLDFYARAYGFKGEDRKEAVERVLIFTELRKMADKPIKTLSKGMSQRLGLGRTLIHDPEVLILDEPAAGLDPRARVELRELIHLLAADMNKTVLISSHILTELGEICDSAAIIEAGTILVHGTIEELKRHRPKRAADDLSGIPLAVAVMSRSNDLRKWLLEQPFVTHVAPAANRLVFEFAGDDAKRADLLKRMIGQGFAVTEFAGKSETLEDAFMSITEGIVQ</sequence>
<reference evidence="7 8" key="1">
    <citation type="submission" date="2019-02" db="EMBL/GenBank/DDBJ databases">
        <title>Deep-cultivation of Planctomycetes and their phenomic and genomic characterization uncovers novel biology.</title>
        <authorList>
            <person name="Wiegand S."/>
            <person name="Jogler M."/>
            <person name="Boedeker C."/>
            <person name="Pinto D."/>
            <person name="Vollmers J."/>
            <person name="Rivas-Marin E."/>
            <person name="Kohn T."/>
            <person name="Peeters S.H."/>
            <person name="Heuer A."/>
            <person name="Rast P."/>
            <person name="Oberbeckmann S."/>
            <person name="Bunk B."/>
            <person name="Jeske O."/>
            <person name="Meyerdierks A."/>
            <person name="Storesund J.E."/>
            <person name="Kallscheuer N."/>
            <person name="Luecker S."/>
            <person name="Lage O.M."/>
            <person name="Pohl T."/>
            <person name="Merkel B.J."/>
            <person name="Hornburger P."/>
            <person name="Mueller R.-W."/>
            <person name="Bruemmer F."/>
            <person name="Labrenz M."/>
            <person name="Spormann A.M."/>
            <person name="Op Den Camp H."/>
            <person name="Overmann J."/>
            <person name="Amann R."/>
            <person name="Jetten M.S.M."/>
            <person name="Mascher T."/>
            <person name="Medema M.H."/>
            <person name="Devos D.P."/>
            <person name="Kaster A.-K."/>
            <person name="Ovreas L."/>
            <person name="Rohde M."/>
            <person name="Galperin M.Y."/>
            <person name="Jogler C."/>
        </authorList>
    </citation>
    <scope>NUCLEOTIDE SEQUENCE [LARGE SCALE GENOMIC DNA]</scope>
    <source>
        <strain evidence="7 8">Pan54</strain>
    </source>
</reference>
<dbReference type="PANTHER" id="PTHR43335">
    <property type="entry name" value="ABC TRANSPORTER, ATP-BINDING PROTEIN"/>
    <property type="match status" value="1"/>
</dbReference>
<dbReference type="EMBL" id="SJPG01000001">
    <property type="protein sequence ID" value="TWT63572.1"/>
    <property type="molecule type" value="Genomic_DNA"/>
</dbReference>
<keyword evidence="8" id="KW-1185">Reference proteome</keyword>
<dbReference type="InterPro" id="IPR003439">
    <property type="entry name" value="ABC_transporter-like_ATP-bd"/>
</dbReference>
<dbReference type="SMART" id="SM00382">
    <property type="entry name" value="AAA"/>
    <property type="match status" value="1"/>
</dbReference>
<evidence type="ECO:0000313" key="7">
    <source>
        <dbReference type="EMBL" id="TWT63572.1"/>
    </source>
</evidence>
<keyword evidence="7" id="KW-0378">Hydrolase</keyword>
<dbReference type="InterPro" id="IPR017871">
    <property type="entry name" value="ABC_transporter-like_CS"/>
</dbReference>
<dbReference type="GO" id="GO:0016887">
    <property type="term" value="F:ATP hydrolysis activity"/>
    <property type="evidence" value="ECO:0007669"/>
    <property type="project" value="InterPro"/>
</dbReference>
<name>A0A5C5XP69_9PLAN</name>
<evidence type="ECO:0000256" key="5">
    <source>
        <dbReference type="SAM" id="MobiDB-lite"/>
    </source>
</evidence>
<keyword evidence="2" id="KW-0813">Transport</keyword>
<dbReference type="PANTHER" id="PTHR43335:SF3">
    <property type="entry name" value="ABC TRANSPORTER"/>
    <property type="match status" value="1"/>
</dbReference>
<feature type="region of interest" description="Disordered" evidence="5">
    <location>
        <begin position="1"/>
        <end position="52"/>
    </location>
</feature>
<evidence type="ECO:0000256" key="3">
    <source>
        <dbReference type="ARBA" id="ARBA00022741"/>
    </source>
</evidence>
<dbReference type="CDD" id="cd03230">
    <property type="entry name" value="ABC_DR_subfamily_A"/>
    <property type="match status" value="1"/>
</dbReference>
<protein>
    <submittedName>
        <fullName evidence="7">Putative ABC transporter ATP-binding protein YxlF</fullName>
        <ecNumber evidence="7">3.6.3.-</ecNumber>
    </submittedName>
</protein>
<keyword evidence="3" id="KW-0547">Nucleotide-binding</keyword>
<dbReference type="AlphaFoldDB" id="A0A5C5XP69"/>
<dbReference type="Proteomes" id="UP000316095">
    <property type="component" value="Unassembled WGS sequence"/>
</dbReference>
<proteinExistence type="inferred from homology"/>
<evidence type="ECO:0000256" key="1">
    <source>
        <dbReference type="ARBA" id="ARBA00005417"/>
    </source>
</evidence>
<organism evidence="7 8">
    <name type="scientific">Rubinisphaera italica</name>
    <dbReference type="NCBI Taxonomy" id="2527969"/>
    <lineage>
        <taxon>Bacteria</taxon>
        <taxon>Pseudomonadati</taxon>
        <taxon>Planctomycetota</taxon>
        <taxon>Planctomycetia</taxon>
        <taxon>Planctomycetales</taxon>
        <taxon>Planctomycetaceae</taxon>
        <taxon>Rubinisphaera</taxon>
    </lineage>
</organism>
<comment type="caution">
    <text evidence="7">The sequence shown here is derived from an EMBL/GenBank/DDBJ whole genome shotgun (WGS) entry which is preliminary data.</text>
</comment>
<gene>
    <name evidence="7" type="primary">yxlF_4</name>
    <name evidence="7" type="ORF">Pan54_43260</name>
</gene>
<feature type="domain" description="ABC transporter" evidence="6">
    <location>
        <begin position="57"/>
        <end position="288"/>
    </location>
</feature>
<dbReference type="OrthoDB" id="9795548at2"/>